<dbReference type="AlphaFoldDB" id="A0A1Y6MCV0"/>
<gene>
    <name evidence="16" type="primary">cirA</name>
    <name evidence="16" type="ORF">PMAL9190_01647</name>
</gene>
<feature type="signal peptide" evidence="13">
    <location>
        <begin position="1"/>
        <end position="21"/>
    </location>
</feature>
<evidence type="ECO:0000256" key="3">
    <source>
        <dbReference type="ARBA" id="ARBA00022448"/>
    </source>
</evidence>
<dbReference type="Pfam" id="PF07715">
    <property type="entry name" value="Plug"/>
    <property type="match status" value="1"/>
</dbReference>
<dbReference type="EMBL" id="FYAK01000002">
    <property type="protein sequence ID" value="SMY34395.1"/>
    <property type="molecule type" value="Genomic_DNA"/>
</dbReference>
<evidence type="ECO:0000256" key="9">
    <source>
        <dbReference type="ARBA" id="ARBA00023170"/>
    </source>
</evidence>
<evidence type="ECO:0000313" key="16">
    <source>
        <dbReference type="EMBL" id="SMY34395.1"/>
    </source>
</evidence>
<evidence type="ECO:0000256" key="6">
    <source>
        <dbReference type="ARBA" id="ARBA00022729"/>
    </source>
</evidence>
<dbReference type="RefSeq" id="WP_087844711.1">
    <property type="nucleotide sequence ID" value="NZ_FYAK01000002.1"/>
</dbReference>
<evidence type="ECO:0000256" key="12">
    <source>
        <dbReference type="RuleBase" id="RU003357"/>
    </source>
</evidence>
<evidence type="ECO:0000256" key="1">
    <source>
        <dbReference type="ARBA" id="ARBA00004571"/>
    </source>
</evidence>
<dbReference type="InterPro" id="IPR039426">
    <property type="entry name" value="TonB-dep_rcpt-like"/>
</dbReference>
<proteinExistence type="inferred from homology"/>
<feature type="domain" description="TonB-dependent receptor plug" evidence="15">
    <location>
        <begin position="57"/>
        <end position="166"/>
    </location>
</feature>
<dbReference type="GO" id="GO:0015344">
    <property type="term" value="F:siderophore uptake transmembrane transporter activity"/>
    <property type="evidence" value="ECO:0007669"/>
    <property type="project" value="TreeGrafter"/>
</dbReference>
<evidence type="ECO:0000256" key="11">
    <source>
        <dbReference type="PROSITE-ProRule" id="PRU01360"/>
    </source>
</evidence>
<evidence type="ECO:0000256" key="8">
    <source>
        <dbReference type="ARBA" id="ARBA00023136"/>
    </source>
</evidence>
<comment type="subcellular location">
    <subcellularLocation>
        <location evidence="1 11">Cell outer membrane</location>
        <topology evidence="1 11">Multi-pass membrane protein</topology>
    </subcellularLocation>
</comment>
<organism evidence="16 17">
    <name type="scientific">Photobacterium malacitanum</name>
    <dbReference type="NCBI Taxonomy" id="2204294"/>
    <lineage>
        <taxon>Bacteria</taxon>
        <taxon>Pseudomonadati</taxon>
        <taxon>Pseudomonadota</taxon>
        <taxon>Gammaproteobacteria</taxon>
        <taxon>Vibrionales</taxon>
        <taxon>Vibrionaceae</taxon>
        <taxon>Photobacterium</taxon>
    </lineage>
</organism>
<dbReference type="PANTHER" id="PTHR30069:SF29">
    <property type="entry name" value="HEMOGLOBIN AND HEMOGLOBIN-HAPTOGLOBIN-BINDING PROTEIN 1-RELATED"/>
    <property type="match status" value="1"/>
</dbReference>
<keyword evidence="8 11" id="KW-0472">Membrane</keyword>
<feature type="chain" id="PRO_5012125048" evidence="13">
    <location>
        <begin position="22"/>
        <end position="713"/>
    </location>
</feature>
<dbReference type="GO" id="GO:0009279">
    <property type="term" value="C:cell outer membrane"/>
    <property type="evidence" value="ECO:0007669"/>
    <property type="project" value="UniProtKB-SubCell"/>
</dbReference>
<evidence type="ECO:0000259" key="15">
    <source>
        <dbReference type="Pfam" id="PF07715"/>
    </source>
</evidence>
<sequence>MKNYLSYSPVLFSALYFSCYANISLASEIDDLMSMDLDELTTQSVTVTTAAKKEQPLNDVPAAVYVITNEQIKRSGVRSIAEALALAPGVQVTKISEFNWQISLRGLNETLFNKLLVMVDGRSVFSPLMSGTFWHTIDTILEDIDRIEILRGSAGTMWGGNATNGVINIITKNSNETLGQFFEVDAGEYNYKKASYRNGFQINDMTTARLSIKGVQSDYYSFNDDEWNNYNIDFRTDYIEDDRFVTWQVGGYHTKSQHSDWYRYYVLEQPIYSNYPMSAVIGYQTQLKDFSRGFYSNLNLGKTVADTHYEATLWVDSNSRTEPTANGEYDTFNADALIIKQVNQYNELTLGLGTRFTKVKVPQSKEYFYADMNPYQRTSKQQTQREQIYNAYSQLETQLTNKLTSSLGVKVEHFTRNNTTELQPQARLLYRVSNNHQLWAGVGRAVVTPSAVDSTTDIYGLGAVVAPFPNCDVTNPNCYTQYPMLALTTGNLDMKNESVITWDVGYRGKISDTFSIDTTIFFSQYKNLRMLDNGQWLCRYGVCSDGSVEPGQIAIHEFNYVDALDAQSYGAELAFFWQPTHKLHFNASYSYIDTQAQCDSIYASCNSYDSGGYKGLYDHQPNHYVSLQMMWTINAQWQIDSWLKHKGSVSSPIDFYNVPEITTMDMRVAWQYNHAWPLVEFVVDGLGSSTYQDLPNKAPIEETAFLRLSWTRL</sequence>
<keyword evidence="5 11" id="KW-0812">Transmembrane</keyword>
<dbReference type="Gene3D" id="2.170.130.10">
    <property type="entry name" value="TonB-dependent receptor, plug domain"/>
    <property type="match status" value="1"/>
</dbReference>
<evidence type="ECO:0000256" key="5">
    <source>
        <dbReference type="ARBA" id="ARBA00022692"/>
    </source>
</evidence>
<dbReference type="InterPro" id="IPR037066">
    <property type="entry name" value="Plug_dom_sf"/>
</dbReference>
<dbReference type="Pfam" id="PF00593">
    <property type="entry name" value="TonB_dep_Rec_b-barrel"/>
    <property type="match status" value="1"/>
</dbReference>
<dbReference type="GO" id="GO:0044718">
    <property type="term" value="P:siderophore transmembrane transport"/>
    <property type="evidence" value="ECO:0007669"/>
    <property type="project" value="TreeGrafter"/>
</dbReference>
<evidence type="ECO:0000259" key="14">
    <source>
        <dbReference type="Pfam" id="PF00593"/>
    </source>
</evidence>
<evidence type="ECO:0000256" key="13">
    <source>
        <dbReference type="SAM" id="SignalP"/>
    </source>
</evidence>
<keyword evidence="4 11" id="KW-1134">Transmembrane beta strand</keyword>
<dbReference type="SUPFAM" id="SSF56935">
    <property type="entry name" value="Porins"/>
    <property type="match status" value="1"/>
</dbReference>
<keyword evidence="6 13" id="KW-0732">Signal</keyword>
<evidence type="ECO:0000256" key="7">
    <source>
        <dbReference type="ARBA" id="ARBA00023077"/>
    </source>
</evidence>
<dbReference type="InterPro" id="IPR012910">
    <property type="entry name" value="Plug_dom"/>
</dbReference>
<keyword evidence="10 11" id="KW-0998">Cell outer membrane</keyword>
<reference evidence="17" key="1">
    <citation type="submission" date="2017-06" db="EMBL/GenBank/DDBJ databases">
        <authorList>
            <person name="Rodrigo-Torres L."/>
            <person name="Arahal R.D."/>
            <person name="Lucena T."/>
        </authorList>
    </citation>
    <scope>NUCLEOTIDE SEQUENCE [LARGE SCALE GENOMIC DNA]</scope>
    <source>
        <strain evidence="17">CECT 9190</strain>
    </source>
</reference>
<evidence type="ECO:0000256" key="10">
    <source>
        <dbReference type="ARBA" id="ARBA00023237"/>
    </source>
</evidence>
<keyword evidence="3 11" id="KW-0813">Transport</keyword>
<evidence type="ECO:0000256" key="4">
    <source>
        <dbReference type="ARBA" id="ARBA00022452"/>
    </source>
</evidence>
<feature type="domain" description="TonB-dependent receptor-like beta-barrel" evidence="14">
    <location>
        <begin position="187"/>
        <end position="676"/>
    </location>
</feature>
<keyword evidence="7 12" id="KW-0798">TonB box</keyword>
<dbReference type="Proteomes" id="UP000195963">
    <property type="component" value="Unassembled WGS sequence"/>
</dbReference>
<accession>A0A1Y6MCV0</accession>
<name>A0A1Y6MCV0_9GAMM</name>
<dbReference type="PROSITE" id="PS52016">
    <property type="entry name" value="TONB_DEPENDENT_REC_3"/>
    <property type="match status" value="1"/>
</dbReference>
<dbReference type="PANTHER" id="PTHR30069">
    <property type="entry name" value="TONB-DEPENDENT OUTER MEMBRANE RECEPTOR"/>
    <property type="match status" value="1"/>
</dbReference>
<dbReference type="InterPro" id="IPR000531">
    <property type="entry name" value="Beta-barrel_TonB"/>
</dbReference>
<comment type="similarity">
    <text evidence="2">Belongs to the TonB-dependent receptor family. Hemoglobin/haptoglobin binding protein subfamily.</text>
</comment>
<dbReference type="InterPro" id="IPR036942">
    <property type="entry name" value="Beta-barrel_TonB_sf"/>
</dbReference>
<keyword evidence="17" id="KW-1185">Reference proteome</keyword>
<keyword evidence="9 16" id="KW-0675">Receptor</keyword>
<protein>
    <submittedName>
        <fullName evidence="16">Colicin I receptor</fullName>
    </submittedName>
</protein>
<evidence type="ECO:0000313" key="17">
    <source>
        <dbReference type="Proteomes" id="UP000195963"/>
    </source>
</evidence>
<dbReference type="Gene3D" id="2.40.170.20">
    <property type="entry name" value="TonB-dependent receptor, beta-barrel domain"/>
    <property type="match status" value="1"/>
</dbReference>
<evidence type="ECO:0000256" key="2">
    <source>
        <dbReference type="ARBA" id="ARBA00008143"/>
    </source>
</evidence>